<sequence length="242" mass="27949">MLSKLENRYECIVFDSKQQVVPPQKTLEELPIVQRRIYNELENTTSRIRNRLQPQVSQLVAENDIVYVEKERKEGRHEEKGMLDFKNQFLYRTESYNFFKIGWSLEKTLSDHDNNSPETLSAGVTGTNSVVQVDGLAFVTTFRVHPSVPAPALRVRQTLFGCEEHYAGKKQVIADEMGEGKTELLVRNVRPLNFDPPRWNFLLPIETDGMEEEIFFSFQRQRERSPPPPSVAGLMAIDLSFK</sequence>
<proteinExistence type="predicted"/>
<comment type="caution">
    <text evidence="1">The sequence shown here is derived from an EMBL/GenBank/DDBJ whole genome shotgun (WGS) entry which is preliminary data.</text>
</comment>
<dbReference type="Proteomes" id="UP001359485">
    <property type="component" value="Unassembled WGS sequence"/>
</dbReference>
<evidence type="ECO:0000313" key="1">
    <source>
        <dbReference type="EMBL" id="KAK6630720.1"/>
    </source>
</evidence>
<gene>
    <name evidence="1" type="ORF">RUM44_002889</name>
</gene>
<reference evidence="1 2" key="1">
    <citation type="submission" date="2023-09" db="EMBL/GenBank/DDBJ databases">
        <title>Genomes of two closely related lineages of the louse Polyplax serrata with different host specificities.</title>
        <authorList>
            <person name="Martinu J."/>
            <person name="Tarabai H."/>
            <person name="Stefka J."/>
            <person name="Hypsa V."/>
        </authorList>
    </citation>
    <scope>NUCLEOTIDE SEQUENCE [LARGE SCALE GENOMIC DNA]</scope>
    <source>
        <strain evidence="1">98ZLc_SE</strain>
    </source>
</reference>
<protein>
    <submittedName>
        <fullName evidence="1">Uncharacterized protein</fullName>
    </submittedName>
</protein>
<organism evidence="1 2">
    <name type="scientific">Polyplax serrata</name>
    <name type="common">Common mouse louse</name>
    <dbReference type="NCBI Taxonomy" id="468196"/>
    <lineage>
        <taxon>Eukaryota</taxon>
        <taxon>Metazoa</taxon>
        <taxon>Ecdysozoa</taxon>
        <taxon>Arthropoda</taxon>
        <taxon>Hexapoda</taxon>
        <taxon>Insecta</taxon>
        <taxon>Pterygota</taxon>
        <taxon>Neoptera</taxon>
        <taxon>Paraneoptera</taxon>
        <taxon>Psocodea</taxon>
        <taxon>Troctomorpha</taxon>
        <taxon>Phthiraptera</taxon>
        <taxon>Anoplura</taxon>
        <taxon>Polyplacidae</taxon>
        <taxon>Polyplax</taxon>
    </lineage>
</organism>
<dbReference type="EMBL" id="JAWJWF010000007">
    <property type="protein sequence ID" value="KAK6630720.1"/>
    <property type="molecule type" value="Genomic_DNA"/>
</dbReference>
<evidence type="ECO:0000313" key="2">
    <source>
        <dbReference type="Proteomes" id="UP001359485"/>
    </source>
</evidence>
<name>A0ABR1AWY8_POLSC</name>
<keyword evidence="2" id="KW-1185">Reference proteome</keyword>
<accession>A0ABR1AWY8</accession>